<evidence type="ECO:0000256" key="8">
    <source>
        <dbReference type="ARBA" id="ARBA00023015"/>
    </source>
</evidence>
<feature type="region of interest" description="Disordered" evidence="13">
    <location>
        <begin position="2371"/>
        <end position="2402"/>
    </location>
</feature>
<evidence type="ECO:0000256" key="11">
    <source>
        <dbReference type="ARBA" id="ARBA00023242"/>
    </source>
</evidence>
<dbReference type="InterPro" id="IPR036236">
    <property type="entry name" value="Znf_C2H2_sf"/>
</dbReference>
<sequence length="2580" mass="291520">MKMADEEAEQDRGLVDSISKTIGEVRNLLEGLHEVVIRESANSPVQSSSDYCQEFCRTLLEFVGRWKTEEEPLPLVQVYMVALLSFAKASSDLSLQCESVPLVVERLSLSFLELLLSLKTLPDDLWQYFKSSVQFAHDKLQKNGITQLSLLCVLSQHEGIWSHKVLQSILSDGHPATEHVEKFLEHEGPVLLQMRVKQLIKEKQLEKAALLAKVCSDCSAFQAKGDFKQMYLVCLCGILEKDQLMEELSKEDCHDAIEMICNLESDGDDSAAFSLCSAFLTRQLLQGDTYCAWELTLFWSKLLKRLEPSDHTFLDRCRQMSVLSKSVYHILFFIKVIQSEITHVGLPVCIELCIMALRITSDDDKGKATVCKTISCLLPADLEVKRACQLTEFLLEPTVDSYYVVETLYNEPDQKLEEENMPIPNSLRCDLLLVLKTQWPFDPEFWDWKTLKRHCLSLMGNEASIVSSIDSLNDSENTEEEEDYMSLKDFNYIPDTIVSGTYDLQDAVHKKQKNREMKKLRDKGFVSTRFRNWQAYMQYCVLCDKEFLGHRIVRHAQIHFSHGIYTCPICAETFISKDTFLPHVTSHVKLSCKERLSAMETSRALVNSKLAAPSIAILKAKSHNELQKLNSSLKQNIARVQRTQSQVNRCDVEVNEDNMCPVGTCKRSFKFIKNLIAHVKDHGDNEEAKTFLELQNNKVVCQYCRRHFVSVTHLNDHLQVHCGAKPYICIQLNCKASFLTKTKLLLHKKTHSDFMAKCMFPNCGKIFNAPFKLFDHESHHYKTFTCKDVDCGKVFHSQQQLDLHVENHATQDKDSSPCSPSFSKSQPGSSTNEQILSSQFPVKQEHSQENINSDASCYPNPGEFMTIQSLLKTSPERVDTMDGCQVKPDPPKSLFPTSNIDNSNNSLIQSVHSHLLDSSKEKDEVGHQSLDYKFPPQNCPVHPFEASVGQLLQSLPHTFPSKVNTDVMNYKSNHNFMLPMLQGPVSCRSSLAVSLPHISSDPSVPQPIPPRINPQLTESNQENFATPSTVTAPLPEQRPRFHCAFGTCTKTYSSYRSVSKHMKAVHPEFYEQWKVARTEIKISHIPAQNTSSGPLSTVSSLQKKQASRRVQGNSIIQPHSCLSTNTTSQYNVPQNLPSFSHNPNSPLLMASVLNPIVLSQLGADRSPITTQSQLSMGQNPVAAGSEFVPNRNSSQVFPSNQHMIHEIDSSSALFPIGISSSSVMETKVFHSESLDSPLDKSRAQSTTTSMSTQRSMELSQEMAASQTCTSKMQSCVISLSKTPEKTIPNHELSDLSILEEKQSRTIQPNYGPAISEINLETEKQDRKHARTKWPAIIKDGKFVCRRCFRQFDNPRSLGGHLSKRAICKPYQESAINTDLPQSFLDLLNSEQTVATSQTQSFYNGVAPYQKPEKKVIGFSSASKHYPTSYYPQNNMPSYENSPSKNVMLKHLMPESSMSDQFVPPSDTQTLFQNSYVSHAASEHLLGTSVIQHTETVQLKQRVNSYFATQPPESHVERFPVSEFSDSLLSEILTENSASALLGNTHKIKKTPELIFHESYPSKKTMSAPDSCSNAMKQMLLPEFHLSQAVTSGMQAMSPVKTTDKDIKKRLREQILAGDFQRRNICPSGDVNLKTLGSICSPSNNSGFQNLSYDATSHSKPQGQVLTGSSPVTSEYSGKIEDLLNTQSFSGFRETPRILIDLPSPPVTAATELDPGPSELSASQQQWMTDIQCAFERLDLMRELPNQLITPLQQTGFEKCRLAVSSKVKSQNFTGVTSVPSKSVVVKPFTCEDIDCSFSSVSSDSLWRHLSKAHNYTIGMVNEVKKRYGQYAPFKCEKCPKAFTRNSNLRIHYRSVHKLSNKEIAFLDEKRRLAKAEVSNPSRKKPVAISQVPLAPVTTVNHTILDNSACIDPLQASMNQTYVPSANPTVANHEYQGHNHCSVIHSLKAVPMQNLEQTPPARPRTFPASQTAQAGMSTEQWLKQEGNLSELHAESQNFPLFQNLSTLPQAPPTCENGSFKMQTVVKQNKNIVRKSKGKKPKSEDEVSPYRPYRCVHQGCEAAFTIQQNLILHYRAVHQSALSALVESEEHHLGEENDQSEEADELLAHVKEEPNPGLLQITEFRCQVKDCCCVFQEIPNLFQHYLQLHEFTDDEVEALLFGIRLGWFACGHQGCTETFTAFRKYKSHVKEHHKDLNLAKPEQLQVFKCEIEGCDRSYATKSNMLRHMMKKHQDLYQLKLQNKQVEEDEEKQNSTSSHYQITKISNGKENIESNKKIPLRAHDKKKVDKSKSKHWLKYGKPSLKSKVDASALCTKKFHLQYPCMIKGCTSVMKSEKSILKHYIVHGLSEKYLEQHRSHFIFCKKFSRHKCRSIRSDDSKSENTSEQSDVEKTEAVTDEGKYEYSKPVLRRRSPTEMPMTLLKTKLSKKKSSDGLVVLKRKRGRPRKFGVNFVKSKKVIRPAKTTPVQVKEEKQTCSIVPEETEQSVPLASFKPMGFEMSFLQFLEETRESEQHLMRSVKVENDESQTSSNGKKTCVWFSNHQNLKSLCKVKIKLDPAFEGVIEPMLKQLQDMDPAVVLERCD</sequence>
<dbReference type="Proteomes" id="UP000242638">
    <property type="component" value="Unassembled WGS sequence"/>
</dbReference>
<evidence type="ECO:0000256" key="1">
    <source>
        <dbReference type="ARBA" id="ARBA00004123"/>
    </source>
</evidence>
<feature type="domain" description="C2H2-type" evidence="14">
    <location>
        <begin position="699"/>
        <end position="726"/>
    </location>
</feature>
<feature type="domain" description="C2H2-type" evidence="14">
    <location>
        <begin position="2051"/>
        <end position="2081"/>
    </location>
</feature>
<feature type="region of interest" description="Disordered" evidence="13">
    <location>
        <begin position="808"/>
        <end position="834"/>
    </location>
</feature>
<keyword evidence="4" id="KW-0479">Metal-binding</keyword>
<feature type="compositionally biased region" description="Low complexity" evidence="13">
    <location>
        <begin position="1243"/>
        <end position="1256"/>
    </location>
</feature>
<evidence type="ECO:0000313" key="15">
    <source>
        <dbReference type="Ensembl" id="ENSPREP00000001104.1"/>
    </source>
</evidence>
<evidence type="ECO:0000256" key="5">
    <source>
        <dbReference type="ARBA" id="ARBA00022737"/>
    </source>
</evidence>
<dbReference type="InterPro" id="IPR057986">
    <property type="entry name" value="TPR_Rlf/292/654"/>
</dbReference>
<dbReference type="GO" id="GO:0008270">
    <property type="term" value="F:zinc ion binding"/>
    <property type="evidence" value="ECO:0007669"/>
    <property type="project" value="UniProtKB-KW"/>
</dbReference>
<evidence type="ECO:0000259" key="14">
    <source>
        <dbReference type="PROSITE" id="PS50157"/>
    </source>
</evidence>
<dbReference type="GO" id="GO:0000981">
    <property type="term" value="F:DNA-binding transcription factor activity, RNA polymerase II-specific"/>
    <property type="evidence" value="ECO:0007669"/>
    <property type="project" value="TreeGrafter"/>
</dbReference>
<evidence type="ECO:0000256" key="2">
    <source>
        <dbReference type="ARBA" id="ARBA00006991"/>
    </source>
</evidence>
<keyword evidence="6 12" id="KW-0863">Zinc-finger</keyword>
<dbReference type="SMART" id="SM00355">
    <property type="entry name" value="ZnF_C2H2"/>
    <property type="match status" value="16"/>
</dbReference>
<evidence type="ECO:0000256" key="7">
    <source>
        <dbReference type="ARBA" id="ARBA00022833"/>
    </source>
</evidence>
<dbReference type="PANTHER" id="PTHR15507">
    <property type="entry name" value="ZINC FINGER PROTEIN RLF"/>
    <property type="match status" value="1"/>
</dbReference>
<dbReference type="FunFam" id="3.30.160.60:FF:000065">
    <property type="entry name" value="B-cell CLL/lymphoma 6, member B"/>
    <property type="match status" value="1"/>
</dbReference>
<evidence type="ECO:0000256" key="3">
    <source>
        <dbReference type="ARBA" id="ARBA00022553"/>
    </source>
</evidence>
<feature type="compositionally biased region" description="Polar residues" evidence="13">
    <location>
        <begin position="1169"/>
        <end position="1178"/>
    </location>
</feature>
<feature type="domain" description="C2H2-type" evidence="14">
    <location>
        <begin position="565"/>
        <end position="587"/>
    </location>
</feature>
<dbReference type="InterPro" id="IPR052251">
    <property type="entry name" value="GH-ZnFinger_Regulators"/>
</dbReference>
<feature type="compositionally biased region" description="Polar residues" evidence="13">
    <location>
        <begin position="2251"/>
        <end position="2266"/>
    </location>
</feature>
<feature type="region of interest" description="Disordered" evidence="13">
    <location>
        <begin position="1169"/>
        <end position="1190"/>
    </location>
</feature>
<evidence type="ECO:0000256" key="13">
    <source>
        <dbReference type="SAM" id="MobiDB-lite"/>
    </source>
</evidence>
<feature type="domain" description="C2H2-type" evidence="14">
    <location>
        <begin position="784"/>
        <end position="813"/>
    </location>
</feature>
<dbReference type="CTD" id="566732"/>
<feature type="region of interest" description="Disordered" evidence="13">
    <location>
        <begin position="2242"/>
        <end position="2283"/>
    </location>
</feature>
<keyword evidence="9" id="KW-0238">DNA-binding</keyword>
<dbReference type="Pfam" id="PF25580">
    <property type="entry name" value="TPR_Rlf"/>
    <property type="match status" value="1"/>
</dbReference>
<reference evidence="15" key="3">
    <citation type="submission" date="2025-09" db="UniProtKB">
        <authorList>
            <consortium name="Ensembl"/>
        </authorList>
    </citation>
    <scope>IDENTIFICATION</scope>
    <source>
        <strain evidence="15">Guanapo</strain>
    </source>
</reference>
<dbReference type="KEGG" id="pret:103457994"/>
<reference evidence="15" key="2">
    <citation type="submission" date="2025-08" db="UniProtKB">
        <authorList>
            <consortium name="Ensembl"/>
        </authorList>
    </citation>
    <scope>IDENTIFICATION</scope>
    <source>
        <strain evidence="15">Guanapo</strain>
    </source>
</reference>
<dbReference type="Gene3D" id="3.30.160.60">
    <property type="entry name" value="Classic Zinc Finger"/>
    <property type="match status" value="4"/>
</dbReference>
<name>A0A3P9MV23_POERE</name>
<dbReference type="SUPFAM" id="SSF57667">
    <property type="entry name" value="beta-beta-alpha zinc fingers"/>
    <property type="match status" value="3"/>
</dbReference>
<dbReference type="GO" id="GO:0005634">
    <property type="term" value="C:nucleus"/>
    <property type="evidence" value="ECO:0007669"/>
    <property type="project" value="UniProtKB-SubCell"/>
</dbReference>
<dbReference type="OMA" id="EENMPVP"/>
<keyword evidence="8" id="KW-0805">Transcription regulation</keyword>
<feature type="region of interest" description="Disordered" evidence="13">
    <location>
        <begin position="1231"/>
        <end position="1256"/>
    </location>
</feature>
<dbReference type="Bgee" id="ENSPREG00000000824">
    <property type="expression patterns" value="Expressed in caudal fin and 1 other cell type or tissue"/>
</dbReference>
<accession>A0A3P9MV23</accession>
<dbReference type="RefSeq" id="XP_008396729.1">
    <property type="nucleotide sequence ID" value="XM_008398507.2"/>
</dbReference>
<dbReference type="OrthoDB" id="427030at2759"/>
<organism evidence="15 16">
    <name type="scientific">Poecilia reticulata</name>
    <name type="common">Guppy</name>
    <name type="synonym">Acanthophacelus reticulatus</name>
    <dbReference type="NCBI Taxonomy" id="8081"/>
    <lineage>
        <taxon>Eukaryota</taxon>
        <taxon>Metazoa</taxon>
        <taxon>Chordata</taxon>
        <taxon>Craniata</taxon>
        <taxon>Vertebrata</taxon>
        <taxon>Euteleostomi</taxon>
        <taxon>Actinopterygii</taxon>
        <taxon>Neopterygii</taxon>
        <taxon>Teleostei</taxon>
        <taxon>Neoteleostei</taxon>
        <taxon>Acanthomorphata</taxon>
        <taxon>Ovalentaria</taxon>
        <taxon>Atherinomorphae</taxon>
        <taxon>Cyprinodontiformes</taxon>
        <taxon>Poeciliidae</taxon>
        <taxon>Poeciliinae</taxon>
        <taxon>Poecilia</taxon>
    </lineage>
</organism>
<dbReference type="GeneID" id="103457994"/>
<dbReference type="PROSITE" id="PS00028">
    <property type="entry name" value="ZINC_FINGER_C2H2_1"/>
    <property type="match status" value="10"/>
</dbReference>
<keyword evidence="16" id="KW-1185">Reference proteome</keyword>
<keyword evidence="7" id="KW-0862">Zinc</keyword>
<evidence type="ECO:0000256" key="12">
    <source>
        <dbReference type="PROSITE-ProRule" id="PRU00042"/>
    </source>
</evidence>
<dbReference type="Ensembl" id="ENSPRET00000001144.1">
    <property type="protein sequence ID" value="ENSPREP00000001104.1"/>
    <property type="gene ID" value="ENSPREG00000000824.1"/>
</dbReference>
<dbReference type="InterPro" id="IPR013087">
    <property type="entry name" value="Znf_C2H2_type"/>
</dbReference>
<dbReference type="GeneTree" id="ENSGT00950000183034"/>
<dbReference type="PANTHER" id="PTHR15507:SF14">
    <property type="entry name" value="ZINC FINGER PROTEIN 292"/>
    <property type="match status" value="1"/>
</dbReference>
<feature type="compositionally biased region" description="Basic and acidic residues" evidence="13">
    <location>
        <begin position="2371"/>
        <end position="2401"/>
    </location>
</feature>
<feature type="compositionally biased region" description="Basic and acidic residues" evidence="13">
    <location>
        <begin position="1231"/>
        <end position="1242"/>
    </location>
</feature>
<dbReference type="InterPro" id="IPR058902">
    <property type="entry name" value="zf_C2H2_ZNF292/Rlf"/>
</dbReference>
<feature type="compositionally biased region" description="Low complexity" evidence="13">
    <location>
        <begin position="816"/>
        <end position="830"/>
    </location>
</feature>
<keyword evidence="3" id="KW-0597">Phosphoprotein</keyword>
<evidence type="ECO:0000256" key="10">
    <source>
        <dbReference type="ARBA" id="ARBA00023163"/>
    </source>
</evidence>
<comment type="similarity">
    <text evidence="2">Belongs to the krueppel C2H2-type zinc-finger protein family.</text>
</comment>
<comment type="subcellular location">
    <subcellularLocation>
        <location evidence="1">Nucleus</location>
    </subcellularLocation>
</comment>
<dbReference type="Pfam" id="PF00096">
    <property type="entry name" value="zf-C2H2"/>
    <property type="match status" value="2"/>
</dbReference>
<dbReference type="GO" id="GO:0003677">
    <property type="term" value="F:DNA binding"/>
    <property type="evidence" value="ECO:0007669"/>
    <property type="project" value="UniProtKB-KW"/>
</dbReference>
<evidence type="ECO:0000256" key="9">
    <source>
        <dbReference type="ARBA" id="ARBA00023125"/>
    </source>
</evidence>
<evidence type="ECO:0000313" key="16">
    <source>
        <dbReference type="Proteomes" id="UP000242638"/>
    </source>
</evidence>
<keyword evidence="5" id="KW-0677">Repeat</keyword>
<feature type="domain" description="C2H2-type" evidence="14">
    <location>
        <begin position="1833"/>
        <end position="1861"/>
    </location>
</feature>
<dbReference type="Pfam" id="PF25420">
    <property type="entry name" value="zf-C2H2_ZN292"/>
    <property type="match status" value="1"/>
</dbReference>
<proteinExistence type="inferred from homology"/>
<reference evidence="16" key="1">
    <citation type="submission" date="2013-11" db="EMBL/GenBank/DDBJ databases">
        <title>The genomic landscape of the Guanapo guppy.</title>
        <authorList>
            <person name="Kuenstner A."/>
            <person name="Dreyer C."/>
        </authorList>
    </citation>
    <scope>NUCLEOTIDE SEQUENCE</scope>
    <source>
        <strain evidence="16">Guanapo</strain>
    </source>
</reference>
<dbReference type="PROSITE" id="PS50157">
    <property type="entry name" value="ZINC_FINGER_C2H2_2"/>
    <property type="match status" value="8"/>
</dbReference>
<evidence type="ECO:0000256" key="6">
    <source>
        <dbReference type="ARBA" id="ARBA00022771"/>
    </source>
</evidence>
<keyword evidence="11" id="KW-0539">Nucleus</keyword>
<feature type="domain" description="C2H2-type" evidence="14">
    <location>
        <begin position="2205"/>
        <end position="2235"/>
    </location>
</feature>
<evidence type="ECO:0000256" key="4">
    <source>
        <dbReference type="ARBA" id="ARBA00022723"/>
    </source>
</evidence>
<feature type="domain" description="C2H2-type" evidence="14">
    <location>
        <begin position="727"/>
        <end position="756"/>
    </location>
</feature>
<protein>
    <submittedName>
        <fullName evidence="15">Zinc finger protein 292b</fullName>
    </submittedName>
</protein>
<feature type="domain" description="C2H2-type" evidence="14">
    <location>
        <begin position="1041"/>
        <end position="1066"/>
    </location>
</feature>
<keyword evidence="10" id="KW-0804">Transcription</keyword>
<dbReference type="Pfam" id="PF26218">
    <property type="entry name" value="zf_C2H2_ZNF292"/>
    <property type="match status" value="2"/>
</dbReference>